<dbReference type="PANTHER" id="PTHR32060">
    <property type="entry name" value="TAIL-SPECIFIC PROTEASE"/>
    <property type="match status" value="1"/>
</dbReference>
<dbReference type="Gene3D" id="3.90.226.10">
    <property type="entry name" value="2-enoyl-CoA Hydratase, Chain A, domain 1"/>
    <property type="match status" value="1"/>
</dbReference>
<gene>
    <name evidence="7" type="ORF">ACFPQ4_05505</name>
</gene>
<dbReference type="Gene3D" id="1.10.101.10">
    <property type="entry name" value="PGBD-like superfamily/PGBD"/>
    <property type="match status" value="1"/>
</dbReference>
<dbReference type="InterPro" id="IPR041489">
    <property type="entry name" value="PDZ_6"/>
</dbReference>
<dbReference type="EMBL" id="JBHSNC010000017">
    <property type="protein sequence ID" value="MFC5528908.1"/>
    <property type="molecule type" value="Genomic_DNA"/>
</dbReference>
<dbReference type="Pfam" id="PF17820">
    <property type="entry name" value="PDZ_6"/>
    <property type="match status" value="1"/>
</dbReference>
<dbReference type="PROSITE" id="PS50106">
    <property type="entry name" value="PDZ"/>
    <property type="match status" value="1"/>
</dbReference>
<evidence type="ECO:0000256" key="3">
    <source>
        <dbReference type="ARBA" id="ARBA00022801"/>
    </source>
</evidence>
<dbReference type="InterPro" id="IPR002477">
    <property type="entry name" value="Peptidoglycan-bd-like"/>
</dbReference>
<dbReference type="SUPFAM" id="SSF47090">
    <property type="entry name" value="PGBD-like"/>
    <property type="match status" value="1"/>
</dbReference>
<dbReference type="Pfam" id="PF03572">
    <property type="entry name" value="Peptidase_S41"/>
    <property type="match status" value="1"/>
</dbReference>
<dbReference type="Pfam" id="PF22694">
    <property type="entry name" value="CtpB_N-like"/>
    <property type="match status" value="1"/>
</dbReference>
<evidence type="ECO:0000313" key="7">
    <source>
        <dbReference type="EMBL" id="MFC5528908.1"/>
    </source>
</evidence>
<keyword evidence="2 5" id="KW-0645">Protease</keyword>
<keyword evidence="8" id="KW-1185">Reference proteome</keyword>
<dbReference type="InterPro" id="IPR036365">
    <property type="entry name" value="PGBD-like_sf"/>
</dbReference>
<dbReference type="SMART" id="SM00245">
    <property type="entry name" value="TSPc"/>
    <property type="match status" value="1"/>
</dbReference>
<dbReference type="SUPFAM" id="SSF52096">
    <property type="entry name" value="ClpP/crotonase"/>
    <property type="match status" value="1"/>
</dbReference>
<accession>A0ABW0QWU3</accession>
<dbReference type="SUPFAM" id="SSF50156">
    <property type="entry name" value="PDZ domain-like"/>
    <property type="match status" value="1"/>
</dbReference>
<organism evidence="7 8">
    <name type="scientific">Cohnella yongneupensis</name>
    <dbReference type="NCBI Taxonomy" id="425006"/>
    <lineage>
        <taxon>Bacteria</taxon>
        <taxon>Bacillati</taxon>
        <taxon>Bacillota</taxon>
        <taxon>Bacilli</taxon>
        <taxon>Bacillales</taxon>
        <taxon>Paenibacillaceae</taxon>
        <taxon>Cohnella</taxon>
    </lineage>
</organism>
<keyword evidence="3 5" id="KW-0378">Hydrolase</keyword>
<evidence type="ECO:0000256" key="1">
    <source>
        <dbReference type="ARBA" id="ARBA00009179"/>
    </source>
</evidence>
<dbReference type="SMART" id="SM00228">
    <property type="entry name" value="PDZ"/>
    <property type="match status" value="1"/>
</dbReference>
<dbReference type="Gene3D" id="3.30.750.44">
    <property type="match status" value="1"/>
</dbReference>
<feature type="domain" description="PDZ" evidence="6">
    <location>
        <begin position="113"/>
        <end position="173"/>
    </location>
</feature>
<evidence type="ECO:0000259" key="6">
    <source>
        <dbReference type="PROSITE" id="PS50106"/>
    </source>
</evidence>
<dbReference type="InterPro" id="IPR005151">
    <property type="entry name" value="Tail-specific_protease"/>
</dbReference>
<dbReference type="Proteomes" id="UP001596108">
    <property type="component" value="Unassembled WGS sequence"/>
</dbReference>
<dbReference type="InterPro" id="IPR055210">
    <property type="entry name" value="CtpA/B_N"/>
</dbReference>
<dbReference type="InterPro" id="IPR029045">
    <property type="entry name" value="ClpP/crotonase-like_dom_sf"/>
</dbReference>
<dbReference type="InterPro" id="IPR001478">
    <property type="entry name" value="PDZ"/>
</dbReference>
<dbReference type="InterPro" id="IPR036034">
    <property type="entry name" value="PDZ_sf"/>
</dbReference>
<dbReference type="CDD" id="cd07560">
    <property type="entry name" value="Peptidase_S41_CPP"/>
    <property type="match status" value="1"/>
</dbReference>
<evidence type="ECO:0000256" key="4">
    <source>
        <dbReference type="ARBA" id="ARBA00022825"/>
    </source>
</evidence>
<comment type="similarity">
    <text evidence="1 5">Belongs to the peptidase S41A family.</text>
</comment>
<reference evidence="8" key="1">
    <citation type="journal article" date="2019" name="Int. J. Syst. Evol. Microbiol.">
        <title>The Global Catalogue of Microorganisms (GCM) 10K type strain sequencing project: providing services to taxonomists for standard genome sequencing and annotation.</title>
        <authorList>
            <consortium name="The Broad Institute Genomics Platform"/>
            <consortium name="The Broad Institute Genome Sequencing Center for Infectious Disease"/>
            <person name="Wu L."/>
            <person name="Ma J."/>
        </authorList>
    </citation>
    <scope>NUCLEOTIDE SEQUENCE [LARGE SCALE GENOMIC DNA]</scope>
    <source>
        <strain evidence="8">CGMCC 1.18578</strain>
    </source>
</reference>
<evidence type="ECO:0000256" key="2">
    <source>
        <dbReference type="ARBA" id="ARBA00022670"/>
    </source>
</evidence>
<keyword evidence="4 5" id="KW-0720">Serine protease</keyword>
<evidence type="ECO:0000313" key="8">
    <source>
        <dbReference type="Proteomes" id="UP001596108"/>
    </source>
</evidence>
<dbReference type="InterPro" id="IPR004447">
    <property type="entry name" value="Peptidase_S41A"/>
</dbReference>
<dbReference type="PANTHER" id="PTHR32060:SF30">
    <property type="entry name" value="CARBOXY-TERMINAL PROCESSING PROTEASE CTPA"/>
    <property type="match status" value="1"/>
</dbReference>
<proteinExistence type="inferred from homology"/>
<comment type="caution">
    <text evidence="7">The sequence shown here is derived from an EMBL/GenBank/DDBJ whole genome shotgun (WGS) entry which is preliminary data.</text>
</comment>
<name>A0ABW0QWU3_9BACL</name>
<dbReference type="NCBIfam" id="TIGR00225">
    <property type="entry name" value="prc"/>
    <property type="match status" value="1"/>
</dbReference>
<dbReference type="Pfam" id="PF01471">
    <property type="entry name" value="PG_binding_1"/>
    <property type="match status" value="1"/>
</dbReference>
<protein>
    <submittedName>
        <fullName evidence="7">S41 family peptidase</fullName>
    </submittedName>
</protein>
<dbReference type="CDD" id="cd06782">
    <property type="entry name" value="cpPDZ_CPP-like"/>
    <property type="match status" value="1"/>
</dbReference>
<sequence length="491" mass="52812">MWFRGRTVLAFVVLTAVATGMSTYAALRYPGFLAADSQSSPGTATASPELGITDKELSKFNKAFELIRNSYLLQTNRAALMDGAIQGMVESLNDPYSVYKSPEESEAFSDELQGAFTGIGANLSLKQGTIVVESTFKGSPAERAGLLPKDVLLSVNGESLQGLTLSEAVAKIRGPKGTKAKLNVRREGVADPLDLELVRDRIDLVTVHSEMLEDGIGYLAIRKFTFDTSKRVADEIGALEQSGLKALVIDLRDNPGGMVQSVEEVASQLLPKGKSIMQYQYRDGTYQTEVSEPGLSQAKPYPIVVLVNKGSASAAEILAGAMQQSANAVLVGETTYGKGTVQLPFDAELEDGSIMKLTVSKWLLPDGTWINGKGISPDVPVVQPDYFMATQLPRDAAMKLDDAGPPIANLQAVLEGVGFPADRHDGYFSQATQDALEAFQKHEGLPVTGIADTATSQRLEEVLNDHLQQKEYDKQLVTALAQAHNLIDADK</sequence>
<dbReference type="Gene3D" id="2.30.42.10">
    <property type="match status" value="1"/>
</dbReference>
<dbReference type="InterPro" id="IPR036366">
    <property type="entry name" value="PGBDSf"/>
</dbReference>
<evidence type="ECO:0000256" key="5">
    <source>
        <dbReference type="RuleBase" id="RU004404"/>
    </source>
</evidence>